<dbReference type="OrthoDB" id="9789152at2"/>
<evidence type="ECO:0000256" key="6">
    <source>
        <dbReference type="ARBA" id="ARBA00033409"/>
    </source>
</evidence>
<comment type="function">
    <text evidence="7">Involved in DNA repair and RecF pathway recombination.</text>
</comment>
<evidence type="ECO:0000313" key="9">
    <source>
        <dbReference type="EMBL" id="SDG67406.1"/>
    </source>
</evidence>
<dbReference type="HAMAP" id="MF_00201">
    <property type="entry name" value="RecO"/>
    <property type="match status" value="1"/>
</dbReference>
<dbReference type="InterPro" id="IPR042242">
    <property type="entry name" value="RecO_C"/>
</dbReference>
<name>A0A1G7W615_9FLAO</name>
<evidence type="ECO:0000256" key="2">
    <source>
        <dbReference type="ARBA" id="ARBA00021310"/>
    </source>
</evidence>
<proteinExistence type="inferred from homology"/>
<dbReference type="Gene3D" id="1.20.1440.120">
    <property type="entry name" value="Recombination protein O, C-terminal domain"/>
    <property type="match status" value="1"/>
</dbReference>
<dbReference type="InterPro" id="IPR003717">
    <property type="entry name" value="RecO"/>
</dbReference>
<keyword evidence="10" id="KW-1185">Reference proteome</keyword>
<dbReference type="EMBL" id="FNCZ01000001">
    <property type="protein sequence ID" value="SDG67406.1"/>
    <property type="molecule type" value="Genomic_DNA"/>
</dbReference>
<dbReference type="Gene3D" id="2.40.50.140">
    <property type="entry name" value="Nucleic acid-binding proteins"/>
    <property type="match status" value="1"/>
</dbReference>
<dbReference type="GO" id="GO:0006310">
    <property type="term" value="P:DNA recombination"/>
    <property type="evidence" value="ECO:0007669"/>
    <property type="project" value="UniProtKB-UniRule"/>
</dbReference>
<dbReference type="SUPFAM" id="SSF50249">
    <property type="entry name" value="Nucleic acid-binding proteins"/>
    <property type="match status" value="1"/>
</dbReference>
<evidence type="ECO:0000256" key="5">
    <source>
        <dbReference type="ARBA" id="ARBA00023204"/>
    </source>
</evidence>
<reference evidence="10" key="1">
    <citation type="submission" date="2016-10" db="EMBL/GenBank/DDBJ databases">
        <authorList>
            <person name="Varghese N."/>
            <person name="Submissions S."/>
        </authorList>
    </citation>
    <scope>NUCLEOTIDE SEQUENCE [LARGE SCALE GENOMIC DNA]</scope>
    <source>
        <strain evidence="10">DSM 15363</strain>
    </source>
</reference>
<keyword evidence="5 7" id="KW-0234">DNA repair</keyword>
<evidence type="ECO:0000259" key="8">
    <source>
        <dbReference type="Pfam" id="PF11967"/>
    </source>
</evidence>
<dbReference type="InterPro" id="IPR022572">
    <property type="entry name" value="DNA_rep/recomb_RecO_N"/>
</dbReference>
<organism evidence="9 10">
    <name type="scientific">Winogradskyella thalassocola</name>
    <dbReference type="NCBI Taxonomy" id="262004"/>
    <lineage>
        <taxon>Bacteria</taxon>
        <taxon>Pseudomonadati</taxon>
        <taxon>Bacteroidota</taxon>
        <taxon>Flavobacteriia</taxon>
        <taxon>Flavobacteriales</taxon>
        <taxon>Flavobacteriaceae</taxon>
        <taxon>Winogradskyella</taxon>
    </lineage>
</organism>
<accession>A0A1G7W615</accession>
<evidence type="ECO:0000256" key="7">
    <source>
        <dbReference type="HAMAP-Rule" id="MF_00201"/>
    </source>
</evidence>
<feature type="domain" description="DNA replication/recombination mediator RecO N-terminal" evidence="8">
    <location>
        <begin position="1"/>
        <end position="77"/>
    </location>
</feature>
<comment type="similarity">
    <text evidence="1 7">Belongs to the RecO family.</text>
</comment>
<dbReference type="STRING" id="262004.SAMN04489796_101263"/>
<keyword evidence="3 7" id="KW-0227">DNA damage</keyword>
<dbReference type="InterPro" id="IPR037278">
    <property type="entry name" value="ARFGAP/RecO"/>
</dbReference>
<evidence type="ECO:0000256" key="4">
    <source>
        <dbReference type="ARBA" id="ARBA00023172"/>
    </source>
</evidence>
<evidence type="ECO:0000256" key="1">
    <source>
        <dbReference type="ARBA" id="ARBA00007452"/>
    </source>
</evidence>
<evidence type="ECO:0000313" key="10">
    <source>
        <dbReference type="Proteomes" id="UP000199492"/>
    </source>
</evidence>
<gene>
    <name evidence="7" type="primary">recO</name>
    <name evidence="9" type="ORF">SAMN04489796_101263</name>
</gene>
<dbReference type="GO" id="GO:0006302">
    <property type="term" value="P:double-strand break repair"/>
    <property type="evidence" value="ECO:0007669"/>
    <property type="project" value="TreeGrafter"/>
</dbReference>
<protein>
    <recommendedName>
        <fullName evidence="2 7">DNA repair protein RecO</fullName>
    </recommendedName>
    <alternativeName>
        <fullName evidence="6 7">Recombination protein O</fullName>
    </alternativeName>
</protein>
<dbReference type="SUPFAM" id="SSF57863">
    <property type="entry name" value="ArfGap/RecO-like zinc finger"/>
    <property type="match status" value="1"/>
</dbReference>
<dbReference type="AlphaFoldDB" id="A0A1G7W615"/>
<dbReference type="PANTHER" id="PTHR33991">
    <property type="entry name" value="DNA REPAIR PROTEIN RECO"/>
    <property type="match status" value="1"/>
</dbReference>
<dbReference type="GO" id="GO:0043590">
    <property type="term" value="C:bacterial nucleoid"/>
    <property type="evidence" value="ECO:0007669"/>
    <property type="project" value="TreeGrafter"/>
</dbReference>
<dbReference type="RefSeq" id="WP_092465783.1">
    <property type="nucleotide sequence ID" value="NZ_FNCZ01000001.1"/>
</dbReference>
<sequence>MLSKNNSIVLSKLKYRDNDLIVKCYTEQRGVVSYMLRGVLKSKKGLSKTVYFQALSQLQIEENYKPNQSLHFINETKFNYIYKSLHTNIYKSAIVLFLSEILSNVLKEEEKNEDLFHFITASLQYLDNEDQFSNFHLLFLLKLTRYLGFLPENLDNDYAFFNLESGIFEASNHGIYSVSGENLTLLKRLLGTSFDALNTITIKAKQRQEFLNMLLYYFELHLGSFKKPKSLQVLNDVFR</sequence>
<dbReference type="InterPro" id="IPR012340">
    <property type="entry name" value="NA-bd_OB-fold"/>
</dbReference>
<evidence type="ECO:0000256" key="3">
    <source>
        <dbReference type="ARBA" id="ARBA00022763"/>
    </source>
</evidence>
<dbReference type="Pfam" id="PF11967">
    <property type="entry name" value="RecO_N"/>
    <property type="match status" value="1"/>
</dbReference>
<dbReference type="Proteomes" id="UP000199492">
    <property type="component" value="Unassembled WGS sequence"/>
</dbReference>
<dbReference type="PANTHER" id="PTHR33991:SF1">
    <property type="entry name" value="DNA REPAIR PROTEIN RECO"/>
    <property type="match status" value="1"/>
</dbReference>
<dbReference type="NCBIfam" id="TIGR00613">
    <property type="entry name" value="reco"/>
    <property type="match status" value="1"/>
</dbReference>
<dbReference type="Pfam" id="PF02565">
    <property type="entry name" value="RecO_C"/>
    <property type="match status" value="1"/>
</dbReference>
<keyword evidence="4 7" id="KW-0233">DNA recombination</keyword>